<protein>
    <submittedName>
        <fullName evidence="4">Glycosyltransferase</fullName>
        <ecNumber evidence="4">2.4.-.-</ecNumber>
    </submittedName>
</protein>
<dbReference type="GO" id="GO:0016757">
    <property type="term" value="F:glycosyltransferase activity"/>
    <property type="evidence" value="ECO:0007669"/>
    <property type="project" value="UniProtKB-KW"/>
</dbReference>
<dbReference type="PANTHER" id="PTHR45947">
    <property type="entry name" value="SULFOQUINOVOSYL TRANSFERASE SQD2"/>
    <property type="match status" value="1"/>
</dbReference>
<keyword evidence="5" id="KW-1185">Reference proteome</keyword>
<sequence>MILKKKPIQYQPSLKKSTSIHPKMTKWIKEKHPLLIHAHFGPDGVLAWPMAKKLNIPLFVTFHGYDATAKDDSLLEGAFNSRNYVKNRRKLYNENVYYIAISKFIKGKLIQNGFPSERIFVNYIGTDTKELTPASSLNKKNKILFVGRLVENKGCSYLINAVKNLKQIEDLEVEVIGDGPLKKDLFALSKTISFNIQFSGPQPHKVVLERMKEAKILCVPSVEVESGASEGLGMVFVEAAALGIPVVSFQTGGIPEIVQHGQTGYLAKPKDVNQLSTYLDLLLKDDSKWKEMSLEARVFVEKFFDLSKQTQKLENIYDVVLKNV</sequence>
<comment type="similarity">
    <text evidence="1">Belongs to the glycosyltransferase group 1 family. Glycosyltransferase 4 subfamily.</text>
</comment>
<dbReference type="Pfam" id="PF00534">
    <property type="entry name" value="Glycos_transf_1"/>
    <property type="match status" value="1"/>
</dbReference>
<keyword evidence="4" id="KW-0808">Transferase</keyword>
<dbReference type="Pfam" id="PF13439">
    <property type="entry name" value="Glyco_transf_4"/>
    <property type="match status" value="1"/>
</dbReference>
<proteinExistence type="inferred from homology"/>
<accession>A0ABY9JT95</accession>
<reference evidence="4 5" key="1">
    <citation type="submission" date="2023-06" db="EMBL/GenBank/DDBJ databases">
        <title>Five Gram-positive bacteria isolated from mangrove sediments in Shenzhen, Guangdong, China.</title>
        <authorList>
            <person name="Yu S."/>
            <person name="Zheng W."/>
            <person name="Huang Y."/>
        </authorList>
    </citation>
    <scope>NUCLEOTIDE SEQUENCE [LARGE SCALE GENOMIC DNA]</scope>
    <source>
        <strain evidence="4 5">SaN35-3</strain>
    </source>
</reference>
<feature type="domain" description="Glycosyltransferase subfamily 4-like N-terminal" evidence="3">
    <location>
        <begin position="5"/>
        <end position="129"/>
    </location>
</feature>
<dbReference type="EC" id="2.4.-.-" evidence="4"/>
<dbReference type="InterPro" id="IPR001296">
    <property type="entry name" value="Glyco_trans_1"/>
</dbReference>
<evidence type="ECO:0000313" key="5">
    <source>
        <dbReference type="Proteomes" id="UP001197974"/>
    </source>
</evidence>
<evidence type="ECO:0000313" key="4">
    <source>
        <dbReference type="EMBL" id="WLR41508.1"/>
    </source>
</evidence>
<gene>
    <name evidence="4" type="ORF">LC087_11470</name>
</gene>
<feature type="domain" description="Glycosyl transferase family 1" evidence="2">
    <location>
        <begin position="137"/>
        <end position="297"/>
    </location>
</feature>
<evidence type="ECO:0000256" key="1">
    <source>
        <dbReference type="ARBA" id="ARBA00009481"/>
    </source>
</evidence>
<dbReference type="SUPFAM" id="SSF53756">
    <property type="entry name" value="UDP-Glycosyltransferase/glycogen phosphorylase"/>
    <property type="match status" value="1"/>
</dbReference>
<evidence type="ECO:0000259" key="3">
    <source>
        <dbReference type="Pfam" id="PF13439"/>
    </source>
</evidence>
<dbReference type="InterPro" id="IPR050194">
    <property type="entry name" value="Glycosyltransferase_grp1"/>
</dbReference>
<dbReference type="InterPro" id="IPR028098">
    <property type="entry name" value="Glyco_trans_4-like_N"/>
</dbReference>
<dbReference type="Gene3D" id="3.40.50.2000">
    <property type="entry name" value="Glycogen Phosphorylase B"/>
    <property type="match status" value="2"/>
</dbReference>
<dbReference type="Proteomes" id="UP001197974">
    <property type="component" value="Chromosome"/>
</dbReference>
<keyword evidence="4" id="KW-0328">Glycosyltransferase</keyword>
<evidence type="ECO:0000259" key="2">
    <source>
        <dbReference type="Pfam" id="PF00534"/>
    </source>
</evidence>
<name>A0ABY9JT95_9BACI</name>
<dbReference type="RefSeq" id="WP_306019579.1">
    <property type="nucleotide sequence ID" value="NZ_CP129013.1"/>
</dbReference>
<organism evidence="4 5">
    <name type="scientific">Bacillus carboniphilus</name>
    <dbReference type="NCBI Taxonomy" id="86663"/>
    <lineage>
        <taxon>Bacteria</taxon>
        <taxon>Bacillati</taxon>
        <taxon>Bacillota</taxon>
        <taxon>Bacilli</taxon>
        <taxon>Bacillales</taxon>
        <taxon>Bacillaceae</taxon>
        <taxon>Bacillus</taxon>
    </lineage>
</organism>
<dbReference type="EMBL" id="CP129013">
    <property type="protein sequence ID" value="WLR41508.1"/>
    <property type="molecule type" value="Genomic_DNA"/>
</dbReference>
<dbReference type="PANTHER" id="PTHR45947:SF14">
    <property type="entry name" value="SLL1723 PROTEIN"/>
    <property type="match status" value="1"/>
</dbReference>